<organism evidence="6 7">
    <name type="scientific">Pseudoalteromonas amylolytica</name>
    <dbReference type="NCBI Taxonomy" id="1859457"/>
    <lineage>
        <taxon>Bacteria</taxon>
        <taxon>Pseudomonadati</taxon>
        <taxon>Pseudomonadota</taxon>
        <taxon>Gammaproteobacteria</taxon>
        <taxon>Alteromonadales</taxon>
        <taxon>Pseudoalteromonadaceae</taxon>
        <taxon>Pseudoalteromonas</taxon>
    </lineage>
</organism>
<dbReference type="PANTHER" id="PTHR43280:SF29">
    <property type="entry name" value="ARAC-FAMILY TRANSCRIPTIONAL REGULATOR"/>
    <property type="match status" value="1"/>
</dbReference>
<proteinExistence type="predicted"/>
<dbReference type="PROSITE" id="PS01124">
    <property type="entry name" value="HTH_ARAC_FAMILY_2"/>
    <property type="match status" value="1"/>
</dbReference>
<evidence type="ECO:0000256" key="3">
    <source>
        <dbReference type="ARBA" id="ARBA00023163"/>
    </source>
</evidence>
<dbReference type="InterPro" id="IPR018060">
    <property type="entry name" value="HTH_AraC"/>
</dbReference>
<evidence type="ECO:0000313" key="7">
    <source>
        <dbReference type="Proteomes" id="UP000179786"/>
    </source>
</evidence>
<dbReference type="RefSeq" id="WP_070985647.1">
    <property type="nucleotide sequence ID" value="NZ_MKJU01000026.1"/>
</dbReference>
<feature type="transmembrane region" description="Helical" evidence="4">
    <location>
        <begin position="215"/>
        <end position="237"/>
    </location>
</feature>
<dbReference type="SUPFAM" id="SSF46689">
    <property type="entry name" value="Homeodomain-like"/>
    <property type="match status" value="1"/>
</dbReference>
<dbReference type="OrthoDB" id="345413at2"/>
<keyword evidence="2" id="KW-0238">DNA-binding</keyword>
<protein>
    <recommendedName>
        <fullName evidence="5">HTH araC/xylS-type domain-containing protein</fullName>
    </recommendedName>
</protein>
<keyword evidence="1" id="KW-0805">Transcription regulation</keyword>
<keyword evidence="4" id="KW-0472">Membrane</keyword>
<reference evidence="6 7" key="1">
    <citation type="submission" date="2016-09" db="EMBL/GenBank/DDBJ databases">
        <title>Pseudoalteromonas amylolytica sp. nov., isolated from the surface seawater.</title>
        <authorList>
            <person name="Wu Y.-H."/>
            <person name="Cheng H."/>
            <person name="Jin X.-B."/>
            <person name="Wang C.-S."/>
            <person name="Xu X.-W."/>
        </authorList>
    </citation>
    <scope>NUCLEOTIDE SEQUENCE [LARGE SCALE GENOMIC DNA]</scope>
    <source>
        <strain evidence="6 7">JW1</strain>
    </source>
</reference>
<dbReference type="EMBL" id="MKJU01000026">
    <property type="protein sequence ID" value="OHU90284.1"/>
    <property type="molecule type" value="Genomic_DNA"/>
</dbReference>
<dbReference type="STRING" id="1859457.BET10_12855"/>
<dbReference type="SMART" id="SM00342">
    <property type="entry name" value="HTH_ARAC"/>
    <property type="match status" value="1"/>
</dbReference>
<comment type="caution">
    <text evidence="6">The sequence shown here is derived from an EMBL/GenBank/DDBJ whole genome shotgun (WGS) entry which is preliminary data.</text>
</comment>
<evidence type="ECO:0000259" key="5">
    <source>
        <dbReference type="PROSITE" id="PS01124"/>
    </source>
</evidence>
<sequence>MDQSFEMLLSGVTLGVGGFSCYLIAYRMCQQPFYIPLFILLLALTFLSAGGSIFAGFEQHIFSYIAILAPCFLLLAPSLWLYARALTASTPWCFQLSHCKHYIPAFMSLLLSFAILLAPNSLLQEMFFSDQDVTPDFFSVFISVGTMLSIAIWFLQTVGYLFSLAKLSHSYHLQLKNVFCDLTNKKLKWLRLIVVAMLLSGTWASLAIMDVNLAIFDAIWGQLLCLLTIWWLGYFGLTQQPGFAVVYKENQQQAQQNDTENPRYQRSALSPQQSQSIAQKVQQAIESDKLYLDSQLTLYKLAKHINEPSQYVSQTLSQVMQTSFFECINNARVEAAKDMLRSDQHNVLDVAMSVGFNARSSFYKAFKSRTNMTPSQFKKSTKQ</sequence>
<feature type="transmembrane region" description="Helical" evidence="4">
    <location>
        <begin position="138"/>
        <end position="162"/>
    </location>
</feature>
<keyword evidence="4" id="KW-0812">Transmembrane</keyword>
<feature type="transmembrane region" description="Helical" evidence="4">
    <location>
        <begin position="33"/>
        <end position="55"/>
    </location>
</feature>
<evidence type="ECO:0000256" key="1">
    <source>
        <dbReference type="ARBA" id="ARBA00023015"/>
    </source>
</evidence>
<dbReference type="InterPro" id="IPR020449">
    <property type="entry name" value="Tscrpt_reg_AraC-type_HTH"/>
</dbReference>
<feature type="transmembrane region" description="Helical" evidence="4">
    <location>
        <begin position="189"/>
        <end position="209"/>
    </location>
</feature>
<feature type="domain" description="HTH araC/xylS-type" evidence="5">
    <location>
        <begin position="279"/>
        <end position="380"/>
    </location>
</feature>
<dbReference type="Pfam" id="PF12833">
    <property type="entry name" value="HTH_18"/>
    <property type="match status" value="1"/>
</dbReference>
<dbReference type="GO" id="GO:0003700">
    <property type="term" value="F:DNA-binding transcription factor activity"/>
    <property type="evidence" value="ECO:0007669"/>
    <property type="project" value="InterPro"/>
</dbReference>
<dbReference type="PANTHER" id="PTHR43280">
    <property type="entry name" value="ARAC-FAMILY TRANSCRIPTIONAL REGULATOR"/>
    <property type="match status" value="1"/>
</dbReference>
<dbReference type="PROSITE" id="PS00041">
    <property type="entry name" value="HTH_ARAC_FAMILY_1"/>
    <property type="match status" value="1"/>
</dbReference>
<evidence type="ECO:0000256" key="4">
    <source>
        <dbReference type="SAM" id="Phobius"/>
    </source>
</evidence>
<dbReference type="AlphaFoldDB" id="A0A1S1MUP6"/>
<feature type="transmembrane region" description="Helical" evidence="4">
    <location>
        <begin position="102"/>
        <end position="118"/>
    </location>
</feature>
<keyword evidence="7" id="KW-1185">Reference proteome</keyword>
<dbReference type="Proteomes" id="UP000179786">
    <property type="component" value="Unassembled WGS sequence"/>
</dbReference>
<evidence type="ECO:0000313" key="6">
    <source>
        <dbReference type="EMBL" id="OHU90284.1"/>
    </source>
</evidence>
<evidence type="ECO:0000256" key="2">
    <source>
        <dbReference type="ARBA" id="ARBA00023125"/>
    </source>
</evidence>
<dbReference type="InterPro" id="IPR018062">
    <property type="entry name" value="HTH_AraC-typ_CS"/>
</dbReference>
<keyword evidence="3" id="KW-0804">Transcription</keyword>
<dbReference type="PRINTS" id="PR00032">
    <property type="entry name" value="HTHARAC"/>
</dbReference>
<feature type="transmembrane region" description="Helical" evidence="4">
    <location>
        <begin position="6"/>
        <end position="26"/>
    </location>
</feature>
<dbReference type="Gene3D" id="1.10.10.60">
    <property type="entry name" value="Homeodomain-like"/>
    <property type="match status" value="1"/>
</dbReference>
<dbReference type="GO" id="GO:0043565">
    <property type="term" value="F:sequence-specific DNA binding"/>
    <property type="evidence" value="ECO:0007669"/>
    <property type="project" value="InterPro"/>
</dbReference>
<dbReference type="InterPro" id="IPR009057">
    <property type="entry name" value="Homeodomain-like_sf"/>
</dbReference>
<gene>
    <name evidence="6" type="ORF">BET10_12855</name>
</gene>
<keyword evidence="4" id="KW-1133">Transmembrane helix</keyword>
<feature type="transmembrane region" description="Helical" evidence="4">
    <location>
        <begin position="61"/>
        <end position="82"/>
    </location>
</feature>
<name>A0A1S1MUP6_9GAMM</name>
<accession>A0A1S1MUP6</accession>